<dbReference type="AlphaFoldDB" id="Q5K035"/>
<name>Q5K035_FRAVE</name>
<proteinExistence type="evidence at transcript level"/>
<reference evidence="1" key="1">
    <citation type="submission" date="2004-12" db="EMBL/GenBank/DDBJ databases">
        <authorList>
            <person name="Martelli G."/>
        </authorList>
    </citation>
    <scope>NUCLEOTIDE SEQUENCE</scope>
    <source>
        <tissue evidence="1">Fruit</tissue>
    </source>
</reference>
<feature type="non-terminal residue" evidence="1">
    <location>
        <position position="47"/>
    </location>
</feature>
<accession>Q5K035</accession>
<evidence type="ECO:0000313" key="1">
    <source>
        <dbReference type="EMBL" id="CAI40325.1"/>
    </source>
</evidence>
<sequence>MLSTKVGRSYICVREAHSCASRRDLSMIRRWLVHLLRRLSGYWPLLP</sequence>
<organism evidence="1">
    <name type="scientific">Fragaria vesca</name>
    <name type="common">Woodland strawberry</name>
    <name type="synonym">Potentilla vesca</name>
    <dbReference type="NCBI Taxonomy" id="57918"/>
    <lineage>
        <taxon>Eukaryota</taxon>
        <taxon>Viridiplantae</taxon>
        <taxon>Streptophyta</taxon>
        <taxon>Embryophyta</taxon>
        <taxon>Tracheophyta</taxon>
        <taxon>Spermatophyta</taxon>
        <taxon>Magnoliopsida</taxon>
        <taxon>eudicotyledons</taxon>
        <taxon>Gunneridae</taxon>
        <taxon>Pentapetalae</taxon>
        <taxon>rosids</taxon>
        <taxon>fabids</taxon>
        <taxon>Rosales</taxon>
        <taxon>Rosaceae</taxon>
        <taxon>Rosoideae</taxon>
        <taxon>Potentilleae</taxon>
        <taxon>Fragariinae</taxon>
        <taxon>Fragaria</taxon>
    </lineage>
</organism>
<protein>
    <submittedName>
        <fullName evidence="1">Uncharacterized protein</fullName>
    </submittedName>
</protein>
<dbReference type="EMBL" id="AJ871016">
    <property type="protein sequence ID" value="CAI40325.1"/>
    <property type="molecule type" value="mRNA"/>
</dbReference>